<dbReference type="GO" id="GO:0006412">
    <property type="term" value="P:translation"/>
    <property type="evidence" value="ECO:0007669"/>
    <property type="project" value="InterPro"/>
</dbReference>
<sequence length="400" mass="45080">MFGNCVSLFAANLKTAHRETVRALQENIRPRALCCASFFRASHRRNLGAVGSATVEERLSLSNISDLPGARKPKKRVGRGRRSGSGKTCGRGHKGQKARAGSSLPGRAFEGGQTPLVRRVPKRGGFPMVSARDPLPLNLGYIQELLDRGRLKLGPDRVVTMKTLYDSGAILRSTRAKSKLFDHGIKLLAGRATLYNTPLHFEVADASDHAVRRVYECGGSITLVYYNKLGLRALLKPEKFDQWVVFQSDLAHFRDRNISSESNSAVVVYEYNDIIKRDDLWPRRKPIPIEEQFTLQPSIEQNGEQGTKRLVLPSDERFFKALRRLFHGDEERVSEFVANTPMDLDSVPLPESRPIIVRRRVRLLPMYARPPPRLLLRYPQIDEHGRPIKDMTPRVSATPS</sequence>
<proteinExistence type="inferred from homology"/>
<evidence type="ECO:0000256" key="3">
    <source>
        <dbReference type="ARBA" id="ARBA00023274"/>
    </source>
</evidence>
<dbReference type="SUPFAM" id="SSF52080">
    <property type="entry name" value="Ribosomal proteins L15p and L18e"/>
    <property type="match status" value="1"/>
</dbReference>
<keyword evidence="2" id="KW-0689">Ribosomal protein</keyword>
<dbReference type="HAMAP" id="MF_01341">
    <property type="entry name" value="Ribosomal_uL15"/>
    <property type="match status" value="1"/>
</dbReference>
<dbReference type="GO" id="GO:0003735">
    <property type="term" value="F:structural constituent of ribosome"/>
    <property type="evidence" value="ECO:0007669"/>
    <property type="project" value="InterPro"/>
</dbReference>
<dbReference type="AlphaFoldDB" id="A0A7J7IHU9"/>
<dbReference type="GO" id="GO:0005762">
    <property type="term" value="C:mitochondrial large ribosomal subunit"/>
    <property type="evidence" value="ECO:0007669"/>
    <property type="project" value="TreeGrafter"/>
</dbReference>
<dbReference type="InterPro" id="IPR030878">
    <property type="entry name" value="Ribosomal_uL15"/>
</dbReference>
<evidence type="ECO:0000256" key="2">
    <source>
        <dbReference type="ARBA" id="ARBA00022980"/>
    </source>
</evidence>
<comment type="caution">
    <text evidence="6">The sequence shown here is derived from an EMBL/GenBank/DDBJ whole genome shotgun (WGS) entry which is preliminary data.</text>
</comment>
<dbReference type="Proteomes" id="UP000530660">
    <property type="component" value="Unassembled WGS sequence"/>
</dbReference>
<dbReference type="InterPro" id="IPR005749">
    <property type="entry name" value="Ribosomal_uL15_bac-type"/>
</dbReference>
<gene>
    <name evidence="6" type="ORF">F1559_001125</name>
</gene>
<comment type="similarity">
    <text evidence="1">Belongs to the universal ribosomal protein uL15 family.</text>
</comment>
<dbReference type="EMBL" id="VWRR01000012">
    <property type="protein sequence ID" value="KAF6001901.1"/>
    <property type="molecule type" value="Genomic_DNA"/>
</dbReference>
<evidence type="ECO:0000256" key="4">
    <source>
        <dbReference type="SAM" id="MobiDB-lite"/>
    </source>
</evidence>
<dbReference type="Gene3D" id="3.100.10.10">
    <property type="match status" value="1"/>
</dbReference>
<evidence type="ECO:0000313" key="6">
    <source>
        <dbReference type="EMBL" id="KAF6001901.1"/>
    </source>
</evidence>
<dbReference type="PANTHER" id="PTHR12934:SF11">
    <property type="entry name" value="LARGE RIBOSOMAL SUBUNIT PROTEIN UL15M"/>
    <property type="match status" value="1"/>
</dbReference>
<dbReference type="InterPro" id="IPR036227">
    <property type="entry name" value="Ribosomal_uL15/eL18_sf"/>
</dbReference>
<dbReference type="PANTHER" id="PTHR12934">
    <property type="entry name" value="50S RIBOSOMAL PROTEIN L15"/>
    <property type="match status" value="1"/>
</dbReference>
<keyword evidence="7" id="KW-1185">Reference proteome</keyword>
<feature type="domain" description="Large ribosomal subunit protein uL15/eL18" evidence="5">
    <location>
        <begin position="136"/>
        <end position="222"/>
    </location>
</feature>
<evidence type="ECO:0000256" key="1">
    <source>
        <dbReference type="ARBA" id="ARBA00007320"/>
    </source>
</evidence>
<keyword evidence="3" id="KW-0687">Ribonucleoprotein</keyword>
<evidence type="ECO:0000313" key="7">
    <source>
        <dbReference type="Proteomes" id="UP000530660"/>
    </source>
</evidence>
<feature type="region of interest" description="Disordered" evidence="4">
    <location>
        <begin position="65"/>
        <end position="125"/>
    </location>
</feature>
<dbReference type="OrthoDB" id="361383at2759"/>
<dbReference type="Pfam" id="PF00828">
    <property type="entry name" value="Ribosomal_L27A"/>
    <property type="match status" value="1"/>
</dbReference>
<accession>A0A7J7IHU9</accession>
<protein>
    <recommendedName>
        <fullName evidence="5">Large ribosomal subunit protein uL15/eL18 domain-containing protein</fullName>
    </recommendedName>
</protein>
<name>A0A7J7IHU9_9RHOD</name>
<evidence type="ECO:0000259" key="5">
    <source>
        <dbReference type="Pfam" id="PF00828"/>
    </source>
</evidence>
<reference evidence="6 7" key="1">
    <citation type="journal article" date="2020" name="J. Phycol.">
        <title>Comparative genome analysis reveals Cyanidiococcus gen. nov., a new extremophilic red algal genus sister to Cyanidioschyzon (Cyanidioschyzonaceae, Rhodophyta).</title>
        <authorList>
            <person name="Liu S.-L."/>
            <person name="Chiang Y.-R."/>
            <person name="Yoon H.S."/>
            <person name="Fu H.-Y."/>
        </authorList>
    </citation>
    <scope>NUCLEOTIDE SEQUENCE [LARGE SCALE GENOMIC DNA]</scope>
    <source>
        <strain evidence="6 7">THAL066</strain>
    </source>
</reference>
<dbReference type="InterPro" id="IPR021131">
    <property type="entry name" value="Ribosomal_uL15/eL18"/>
</dbReference>
<dbReference type="NCBIfam" id="TIGR01071">
    <property type="entry name" value="rplO_bact"/>
    <property type="match status" value="1"/>
</dbReference>
<feature type="compositionally biased region" description="Basic residues" evidence="4">
    <location>
        <begin position="71"/>
        <end position="97"/>
    </location>
</feature>
<organism evidence="6 7">
    <name type="scientific">Cyanidiococcus yangmingshanensis</name>
    <dbReference type="NCBI Taxonomy" id="2690220"/>
    <lineage>
        <taxon>Eukaryota</taxon>
        <taxon>Rhodophyta</taxon>
        <taxon>Bangiophyceae</taxon>
        <taxon>Cyanidiales</taxon>
        <taxon>Cyanidiaceae</taxon>
        <taxon>Cyanidiococcus</taxon>
    </lineage>
</organism>